<protein>
    <submittedName>
        <fullName evidence="2">Uncharacterized protein</fullName>
    </submittedName>
</protein>
<accession>A0A0D2DZ68</accession>
<proteinExistence type="predicted"/>
<evidence type="ECO:0000256" key="1">
    <source>
        <dbReference type="SAM" id="MobiDB-lite"/>
    </source>
</evidence>
<reference evidence="2 3" key="1">
    <citation type="submission" date="2015-01" db="EMBL/GenBank/DDBJ databases">
        <title>The Genome Sequence of Capronia semiimmersa CBS27337.</title>
        <authorList>
            <consortium name="The Broad Institute Genomics Platform"/>
            <person name="Cuomo C."/>
            <person name="de Hoog S."/>
            <person name="Gorbushina A."/>
            <person name="Stielow B."/>
            <person name="Teixiera M."/>
            <person name="Abouelleil A."/>
            <person name="Chapman S.B."/>
            <person name="Priest M."/>
            <person name="Young S.K."/>
            <person name="Wortman J."/>
            <person name="Nusbaum C."/>
            <person name="Birren B."/>
        </authorList>
    </citation>
    <scope>NUCLEOTIDE SEQUENCE [LARGE SCALE GENOMIC DNA]</scope>
    <source>
        <strain evidence="2 3">CBS 27337</strain>
    </source>
</reference>
<sequence>MAMAMATGTYTFEGCVAVRCTRCRDAQTNSCVRPRKMLNLVCMNGKGRSDLGHVRGCATDARGVHCSGLWPACRRGRTFRDCRTDGSGCVRVSSESQHSDKTTTLGSRADCGD</sequence>
<keyword evidence="3" id="KW-1185">Reference proteome</keyword>
<gene>
    <name evidence="2" type="ORF">PV04_06666</name>
</gene>
<feature type="region of interest" description="Disordered" evidence="1">
    <location>
        <begin position="86"/>
        <end position="113"/>
    </location>
</feature>
<name>A0A0D2DZ68_9EURO</name>
<evidence type="ECO:0000313" key="2">
    <source>
        <dbReference type="EMBL" id="KIW67407.1"/>
    </source>
</evidence>
<dbReference type="Proteomes" id="UP000054266">
    <property type="component" value="Unassembled WGS sequence"/>
</dbReference>
<evidence type="ECO:0000313" key="3">
    <source>
        <dbReference type="Proteomes" id="UP000054266"/>
    </source>
</evidence>
<dbReference type="HOGENOM" id="CLU_2133209_0_0_1"/>
<dbReference type="AlphaFoldDB" id="A0A0D2DZ68"/>
<organism evidence="2 3">
    <name type="scientific">Phialophora macrospora</name>
    <dbReference type="NCBI Taxonomy" id="1851006"/>
    <lineage>
        <taxon>Eukaryota</taxon>
        <taxon>Fungi</taxon>
        <taxon>Dikarya</taxon>
        <taxon>Ascomycota</taxon>
        <taxon>Pezizomycotina</taxon>
        <taxon>Eurotiomycetes</taxon>
        <taxon>Chaetothyriomycetidae</taxon>
        <taxon>Chaetothyriales</taxon>
        <taxon>Herpotrichiellaceae</taxon>
        <taxon>Phialophora</taxon>
    </lineage>
</organism>
<dbReference type="EMBL" id="KN846959">
    <property type="protein sequence ID" value="KIW67407.1"/>
    <property type="molecule type" value="Genomic_DNA"/>
</dbReference>